<evidence type="ECO:0000259" key="6">
    <source>
        <dbReference type="PROSITE" id="PS50975"/>
    </source>
</evidence>
<gene>
    <name evidence="7" type="primary">ddl</name>
    <name evidence="7" type="ORF">DDT42_01754</name>
</gene>
<keyword evidence="4" id="KW-0547">Nucleotide-binding</keyword>
<evidence type="ECO:0000313" key="8">
    <source>
        <dbReference type="Proteomes" id="UP000811545"/>
    </source>
</evidence>
<dbReference type="InterPro" id="IPR041698">
    <property type="entry name" value="Methyltransf_25"/>
</dbReference>
<dbReference type="PANTHER" id="PTHR23132:SF23">
    <property type="entry name" value="D-ALANINE--D-ALANINE LIGASE B"/>
    <property type="match status" value="1"/>
</dbReference>
<feature type="compositionally biased region" description="Basic and acidic residues" evidence="5">
    <location>
        <begin position="634"/>
        <end position="643"/>
    </location>
</feature>
<dbReference type="GO" id="GO:0008716">
    <property type="term" value="F:D-alanine-D-alanine ligase activity"/>
    <property type="evidence" value="ECO:0007669"/>
    <property type="project" value="UniProtKB-EC"/>
</dbReference>
<dbReference type="PROSITE" id="PS50975">
    <property type="entry name" value="ATP_GRASP"/>
    <property type="match status" value="1"/>
</dbReference>
<comment type="similarity">
    <text evidence="1">Belongs to the D-alanine--D-alanine ligase family.</text>
</comment>
<dbReference type="SUPFAM" id="SSF52440">
    <property type="entry name" value="PreATP-grasp domain"/>
    <property type="match status" value="1"/>
</dbReference>
<dbReference type="EC" id="6.3.2.4" evidence="7"/>
<dbReference type="FunFam" id="3.30.470.20:FF:000105">
    <property type="entry name" value="Predicted protein"/>
    <property type="match status" value="1"/>
</dbReference>
<dbReference type="InterPro" id="IPR013815">
    <property type="entry name" value="ATP_grasp_subdomain_1"/>
</dbReference>
<dbReference type="InterPro" id="IPR011095">
    <property type="entry name" value="Dala_Dala_lig_C"/>
</dbReference>
<dbReference type="AlphaFoldDB" id="A0A9E2BHZ5"/>
<evidence type="ECO:0000256" key="1">
    <source>
        <dbReference type="ARBA" id="ARBA00010871"/>
    </source>
</evidence>
<keyword evidence="2 7" id="KW-0436">Ligase</keyword>
<proteinExistence type="inferred from homology"/>
<dbReference type="EMBL" id="QLTW01000206">
    <property type="protein sequence ID" value="MBT9145877.1"/>
    <property type="molecule type" value="Genomic_DNA"/>
</dbReference>
<evidence type="ECO:0000256" key="2">
    <source>
        <dbReference type="ARBA" id="ARBA00022598"/>
    </source>
</evidence>
<dbReference type="GO" id="GO:0071555">
    <property type="term" value="P:cell wall organization"/>
    <property type="evidence" value="ECO:0007669"/>
    <property type="project" value="UniProtKB-KW"/>
</dbReference>
<evidence type="ECO:0000256" key="3">
    <source>
        <dbReference type="ARBA" id="ARBA00023316"/>
    </source>
</evidence>
<dbReference type="Pfam" id="PF07478">
    <property type="entry name" value="Dala_Dala_lig_C"/>
    <property type="match status" value="1"/>
</dbReference>
<dbReference type="Gene3D" id="3.30.1490.20">
    <property type="entry name" value="ATP-grasp fold, A domain"/>
    <property type="match status" value="1"/>
</dbReference>
<reference evidence="7 8" key="1">
    <citation type="journal article" date="2021" name="bioRxiv">
        <title>Unique metabolic strategies in Hadean analogues reveal hints for primordial physiology.</title>
        <authorList>
            <person name="Nobu M.K."/>
            <person name="Nakai R."/>
            <person name="Tamazawa S."/>
            <person name="Mori H."/>
            <person name="Toyoda A."/>
            <person name="Ijiri A."/>
            <person name="Suzuki S."/>
            <person name="Kurokawa K."/>
            <person name="Kamagata Y."/>
            <person name="Tamaki H."/>
        </authorList>
    </citation>
    <scope>NUCLEOTIDE SEQUENCE [LARGE SCALE GENOMIC DNA]</scope>
    <source>
        <strain evidence="7">BS525</strain>
    </source>
</reference>
<organism evidence="7 8">
    <name type="scientific">Psychracetigena formicireducens</name>
    <dbReference type="NCBI Taxonomy" id="2986056"/>
    <lineage>
        <taxon>Bacteria</taxon>
        <taxon>Bacillati</taxon>
        <taxon>Candidatus Lithacetigenota</taxon>
        <taxon>Candidatus Psychracetigena</taxon>
    </lineage>
</organism>
<keyword evidence="4" id="KW-0067">ATP-binding</keyword>
<dbReference type="InterPro" id="IPR011761">
    <property type="entry name" value="ATP-grasp"/>
</dbReference>
<dbReference type="Gene3D" id="3.40.50.20">
    <property type="match status" value="1"/>
</dbReference>
<dbReference type="InterPro" id="IPR029063">
    <property type="entry name" value="SAM-dependent_MTases_sf"/>
</dbReference>
<dbReference type="SUPFAM" id="SSF53335">
    <property type="entry name" value="S-adenosyl-L-methionine-dependent methyltransferases"/>
    <property type="match status" value="1"/>
</dbReference>
<dbReference type="Pfam" id="PF13649">
    <property type="entry name" value="Methyltransf_25"/>
    <property type="match status" value="1"/>
</dbReference>
<dbReference type="GO" id="GO:0005524">
    <property type="term" value="F:ATP binding"/>
    <property type="evidence" value="ECO:0007669"/>
    <property type="project" value="UniProtKB-UniRule"/>
</dbReference>
<accession>A0A9E2BHZ5</accession>
<dbReference type="SUPFAM" id="SSF56059">
    <property type="entry name" value="Glutathione synthetase ATP-binding domain-like"/>
    <property type="match status" value="1"/>
</dbReference>
<dbReference type="CDD" id="cd02440">
    <property type="entry name" value="AdoMet_MTases"/>
    <property type="match status" value="1"/>
</dbReference>
<feature type="domain" description="ATP-grasp" evidence="6">
    <location>
        <begin position="408"/>
        <end position="621"/>
    </location>
</feature>
<dbReference type="GO" id="GO:0046872">
    <property type="term" value="F:metal ion binding"/>
    <property type="evidence" value="ECO:0007669"/>
    <property type="project" value="InterPro"/>
</dbReference>
<evidence type="ECO:0000256" key="5">
    <source>
        <dbReference type="SAM" id="MobiDB-lite"/>
    </source>
</evidence>
<evidence type="ECO:0000256" key="4">
    <source>
        <dbReference type="PROSITE-ProRule" id="PRU00409"/>
    </source>
</evidence>
<dbReference type="InterPro" id="IPR016185">
    <property type="entry name" value="PreATP-grasp_dom_sf"/>
</dbReference>
<dbReference type="Gene3D" id="3.30.470.20">
    <property type="entry name" value="ATP-grasp fold, B domain"/>
    <property type="match status" value="1"/>
</dbReference>
<name>A0A9E2BHZ5_PSYF1</name>
<dbReference type="Gene3D" id="2.20.25.110">
    <property type="entry name" value="S-adenosyl-L-methionine-dependent methyltransferases"/>
    <property type="match status" value="1"/>
</dbReference>
<dbReference type="Proteomes" id="UP000811545">
    <property type="component" value="Unassembled WGS sequence"/>
</dbReference>
<dbReference type="Gene3D" id="3.40.50.150">
    <property type="entry name" value="Vaccinia Virus protein VP39"/>
    <property type="match status" value="1"/>
</dbReference>
<dbReference type="PANTHER" id="PTHR23132">
    <property type="entry name" value="D-ALANINE--D-ALANINE LIGASE"/>
    <property type="match status" value="1"/>
</dbReference>
<keyword evidence="3" id="KW-0961">Cell wall biogenesis/degradation</keyword>
<sequence>MNKKQGCQKRVLGPVVNLEEHVRPDWWRSIFNSIYLKTDADVVDDQSITMSEVNLFLKILRISPEDKILDLCCGQGRHSLELARLGLQNVEGLDRALYLIQKAKSQAKKEHLNVRFREGDARKLTYPSDTFDVVMLLGNSFGYFETIQDDMRVLKEIFRVLKPQGRLLTDVADGGYLMEHFRPRSWEWIDKRYFVCRERSLSLDKQRLISREVITHVEKGVIADQFYAERLYTRESLNELLKKGGFSDITIHGEISPDSQRNQDLGMMERRIITTAVVRKEWTPVKRRRKELIKNVIVILGDPTKPDPLKPSCVFDDDDLYTIDKLKNALREQKDYQFTYLNNHDTLVYDLIKPKNKMDFVFNLCDEGYNNDARKELHVPSILEMLGIPYTGSGPQCLAFCYDKSLVRGIAVEMGIPVPEAFFIKPGDASFELPFGFPVLVKPNFGDSSFGITQRSVANSIEDIVNTISEIREKFGYDKPILAEEFLPGNDLSIGVIGNPPGDYKVLPIIEEDYSALPPELPRICGYEAKWLPESPYWNIKSIPANLPEDTEKFIVECCLKLFERLECRDYCRFDWRLDSEGNPKLLEVNPNPGWCWDSHLAKMAKIAGISYVEMLKAIIDVAEHRLGIQTTNGEKKEEEHASKTSPNSG</sequence>
<feature type="region of interest" description="Disordered" evidence="5">
    <location>
        <begin position="631"/>
        <end position="650"/>
    </location>
</feature>
<comment type="caution">
    <text evidence="7">The sequence shown here is derived from an EMBL/GenBank/DDBJ whole genome shotgun (WGS) entry which is preliminary data.</text>
</comment>
<protein>
    <submittedName>
        <fullName evidence="7">D-alanine--D-alanine ligase</fullName>
        <ecNumber evidence="7">6.3.2.4</ecNumber>
    </submittedName>
</protein>
<evidence type="ECO:0000313" key="7">
    <source>
        <dbReference type="EMBL" id="MBT9145877.1"/>
    </source>
</evidence>